<feature type="domain" description="RNA polymerase II assembly factor Rtp1 C-terminal" evidence="2">
    <location>
        <begin position="985"/>
        <end position="1016"/>
    </location>
</feature>
<dbReference type="InterPro" id="IPR039600">
    <property type="entry name" value="TANGO6/Rtp1"/>
</dbReference>
<sequence length="1067" mass="115810">MGHVEDAVNAAAHFVGPFLGKGSRPGEGDNDDLALLLEQALSHLQAINTAEKAAGPNAPYDGSLVGVVYGLLDLVTSLGILPYLSDGVAFSQRPQSVLVTALSIPPLHGQDTLSNVVQALRPMLEQEGTGVQPLLSQRVLPDVISALAELSFSPRTSDGTHATYTPLYEKTLSTTPTSRLLPVLTSFLQHDVPSWWKPRLSKELSLVPLRPHGVRHVIEFLSLSYLSKNSRVPQDASGPQAQIPLPLEAITQASRLITAAPSGTSQDEWITRLAPQLFALLDGTEGIELSRAAGQIIASGILNKKCTGAPKAVGWELFARPLQEAIVPKNTGVASASKSSERVLVSEQHLQRSLRRLATITSSYSHAGLLKRLVGPLLISLWGLINHASSRPSLDKEWTGLAHAILLRYLTIACEPQRIGVISSNLFWDEASLWTFAPGSEGGVEIRKLVHGGDDTTSMEGILSRIGVLNQRIDLLVSLLVEAKIEDHTVGAIFLETIKKWLARNQGVKPSLTQESDTDPIQALTNVKLAQALANKFADKLARSPQHIIELANQLLQNYMDGHRARLKKLANKSKPSRATLGSLVQASPSTSLAVSENENDDIASFALGIINTLVTSPDFKRSPETIELFKSMGPLLRYLAQSQELFPIPPHIANAATNVIAIIQPASTSTSAVDPQAEYRTTLKMALTDLTSPEPPNRGWALSALRKLIQNSNAFPVVDVPSITQAVLSVSVADSDSYVYSAAMPVLVDLAVRAPNPTVRIIVDTFTDVDERSLRLKKEKEIEQALDFRLRVGEIINNIILEDQFWHSSATAPAKFSSLKLVVEATLSLASRRGQRKKTLAKRNQLLDLEIKQQEEGEAAWSGPIPNLLDPDADNPIEQAERDALLRMLQGWENTGIEEDVRIRASALSILGSVMEKRLEFLSQVIVDAGLQMVLLVLTMETGEAKGLLRRAAVLVVMGLLKGMDALLEDGRESAVGLGVKQMEEVERVMGWVRSEDGDSLVGDHAGSVLEGLETWRMKKLYKVREGGLGLGHNLGLDGNLRGLDVRPLQDSGATENRGRIVEEVD</sequence>
<evidence type="ECO:0000256" key="1">
    <source>
        <dbReference type="ARBA" id="ARBA00005724"/>
    </source>
</evidence>
<protein>
    <submittedName>
        <fullName evidence="4">Uncharacterized protein</fullName>
    </submittedName>
</protein>
<comment type="similarity">
    <text evidence="1">Belongs to the Tango6 family.</text>
</comment>
<feature type="domain" description="RNA polymerase II assembly factor Rtp1 C-terminal" evidence="3">
    <location>
        <begin position="685"/>
        <end position="802"/>
    </location>
</feature>
<dbReference type="EMBL" id="MU005570">
    <property type="protein sequence ID" value="KAF2690997.1"/>
    <property type="molecule type" value="Genomic_DNA"/>
</dbReference>
<evidence type="ECO:0000259" key="2">
    <source>
        <dbReference type="Pfam" id="PF10304"/>
    </source>
</evidence>
<dbReference type="SUPFAM" id="SSF48371">
    <property type="entry name" value="ARM repeat"/>
    <property type="match status" value="1"/>
</dbReference>
<dbReference type="PANTHER" id="PTHR20959:SF1">
    <property type="entry name" value="TRANSPORT AND GOLGI ORGANIZATION PROTEIN 6 HOMOLOG"/>
    <property type="match status" value="1"/>
</dbReference>
<evidence type="ECO:0000313" key="4">
    <source>
        <dbReference type="EMBL" id="KAF2690997.1"/>
    </source>
</evidence>
<dbReference type="Pfam" id="PF10304">
    <property type="entry name" value="RTP1_C2"/>
    <property type="match status" value="1"/>
</dbReference>
<dbReference type="GO" id="GO:0009306">
    <property type="term" value="P:protein secretion"/>
    <property type="evidence" value="ECO:0007669"/>
    <property type="project" value="TreeGrafter"/>
</dbReference>
<dbReference type="Pfam" id="PF10363">
    <property type="entry name" value="RTP1_C1"/>
    <property type="match status" value="1"/>
</dbReference>
<organism evidence="4 5">
    <name type="scientific">Lentithecium fluviatile CBS 122367</name>
    <dbReference type="NCBI Taxonomy" id="1168545"/>
    <lineage>
        <taxon>Eukaryota</taxon>
        <taxon>Fungi</taxon>
        <taxon>Dikarya</taxon>
        <taxon>Ascomycota</taxon>
        <taxon>Pezizomycotina</taxon>
        <taxon>Dothideomycetes</taxon>
        <taxon>Pleosporomycetidae</taxon>
        <taxon>Pleosporales</taxon>
        <taxon>Massarineae</taxon>
        <taxon>Lentitheciaceae</taxon>
        <taxon>Lentithecium</taxon>
    </lineage>
</organism>
<evidence type="ECO:0000259" key="3">
    <source>
        <dbReference type="Pfam" id="PF10363"/>
    </source>
</evidence>
<dbReference type="Proteomes" id="UP000799291">
    <property type="component" value="Unassembled WGS sequence"/>
</dbReference>
<accession>A0A6G1JKA3</accession>
<dbReference type="AlphaFoldDB" id="A0A6G1JKA3"/>
<dbReference type="InterPro" id="IPR016024">
    <property type="entry name" value="ARM-type_fold"/>
</dbReference>
<dbReference type="InterPro" id="IPR019451">
    <property type="entry name" value="Rtp1_C1"/>
</dbReference>
<keyword evidence="5" id="KW-1185">Reference proteome</keyword>
<dbReference type="PANTHER" id="PTHR20959">
    <property type="entry name" value="TRANSPORT AND GOLGI ORGANIZATION PROTEIN 6 FAMILY MEMBER"/>
    <property type="match status" value="1"/>
</dbReference>
<reference evidence="4" key="1">
    <citation type="journal article" date="2020" name="Stud. Mycol.">
        <title>101 Dothideomycetes genomes: a test case for predicting lifestyles and emergence of pathogens.</title>
        <authorList>
            <person name="Haridas S."/>
            <person name="Albert R."/>
            <person name="Binder M."/>
            <person name="Bloem J."/>
            <person name="Labutti K."/>
            <person name="Salamov A."/>
            <person name="Andreopoulos B."/>
            <person name="Baker S."/>
            <person name="Barry K."/>
            <person name="Bills G."/>
            <person name="Bluhm B."/>
            <person name="Cannon C."/>
            <person name="Castanera R."/>
            <person name="Culley D."/>
            <person name="Daum C."/>
            <person name="Ezra D."/>
            <person name="Gonzalez J."/>
            <person name="Henrissat B."/>
            <person name="Kuo A."/>
            <person name="Liang C."/>
            <person name="Lipzen A."/>
            <person name="Lutzoni F."/>
            <person name="Magnuson J."/>
            <person name="Mondo S."/>
            <person name="Nolan M."/>
            <person name="Ohm R."/>
            <person name="Pangilinan J."/>
            <person name="Park H.-J."/>
            <person name="Ramirez L."/>
            <person name="Alfaro M."/>
            <person name="Sun H."/>
            <person name="Tritt A."/>
            <person name="Yoshinaga Y."/>
            <person name="Zwiers L.-H."/>
            <person name="Turgeon B."/>
            <person name="Goodwin S."/>
            <person name="Spatafora J."/>
            <person name="Crous P."/>
            <person name="Grigoriev I."/>
        </authorList>
    </citation>
    <scope>NUCLEOTIDE SEQUENCE</scope>
    <source>
        <strain evidence="4">CBS 122367</strain>
    </source>
</reference>
<dbReference type="InterPro" id="IPR019414">
    <property type="entry name" value="Rtp1_C2"/>
</dbReference>
<dbReference type="OrthoDB" id="39591at2759"/>
<proteinExistence type="inferred from homology"/>
<evidence type="ECO:0000313" key="5">
    <source>
        <dbReference type="Proteomes" id="UP000799291"/>
    </source>
</evidence>
<gene>
    <name evidence="4" type="ORF">K458DRAFT_426388</name>
</gene>
<name>A0A6G1JKA3_9PLEO</name>